<keyword evidence="1" id="KW-0472">Membrane</keyword>
<keyword evidence="1" id="KW-1133">Transmembrane helix</keyword>
<accession>A0ABX1SIJ8</accession>
<proteinExistence type="predicted"/>
<protein>
    <recommendedName>
        <fullName evidence="4">TrbC/VIRB2 family protein</fullName>
    </recommendedName>
</protein>
<organism evidence="2 3">
    <name type="scientific">Pseudonocardia acidicola</name>
    <dbReference type="NCBI Taxonomy" id="2724939"/>
    <lineage>
        <taxon>Bacteria</taxon>
        <taxon>Bacillati</taxon>
        <taxon>Actinomycetota</taxon>
        <taxon>Actinomycetes</taxon>
        <taxon>Pseudonocardiales</taxon>
        <taxon>Pseudonocardiaceae</taxon>
        <taxon>Pseudonocardia</taxon>
    </lineage>
</organism>
<name>A0ABX1SIJ8_9PSEU</name>
<dbReference type="Proteomes" id="UP000820669">
    <property type="component" value="Unassembled WGS sequence"/>
</dbReference>
<feature type="transmembrane region" description="Helical" evidence="1">
    <location>
        <begin position="43"/>
        <end position="62"/>
    </location>
</feature>
<evidence type="ECO:0008006" key="4">
    <source>
        <dbReference type="Google" id="ProtNLM"/>
    </source>
</evidence>
<reference evidence="2 3" key="1">
    <citation type="submission" date="2020-04" db="EMBL/GenBank/DDBJ databases">
        <authorList>
            <person name="Klaysubun C."/>
            <person name="Duangmal K."/>
            <person name="Lipun K."/>
        </authorList>
    </citation>
    <scope>NUCLEOTIDE SEQUENCE [LARGE SCALE GENOMIC DNA]</scope>
    <source>
        <strain evidence="2 3">K10HN5</strain>
    </source>
</reference>
<keyword evidence="1" id="KW-0812">Transmembrane</keyword>
<sequence>MLAHTLADTAHVVLAQLPPNPTPQAPPGTAGDRINQVVGMVKWAAGISLLVGFFGGVAVFAGGRLVDHHRIGRVGTMMMMSSVAGAILYAVGYTLLSSFASGG</sequence>
<dbReference type="RefSeq" id="WP_169384095.1">
    <property type="nucleotide sequence ID" value="NZ_JAAXLA010000061.1"/>
</dbReference>
<evidence type="ECO:0000256" key="1">
    <source>
        <dbReference type="SAM" id="Phobius"/>
    </source>
</evidence>
<evidence type="ECO:0000313" key="3">
    <source>
        <dbReference type="Proteomes" id="UP000820669"/>
    </source>
</evidence>
<comment type="caution">
    <text evidence="2">The sequence shown here is derived from an EMBL/GenBank/DDBJ whole genome shotgun (WGS) entry which is preliminary data.</text>
</comment>
<keyword evidence="3" id="KW-1185">Reference proteome</keyword>
<feature type="transmembrane region" description="Helical" evidence="1">
    <location>
        <begin position="74"/>
        <end position="96"/>
    </location>
</feature>
<evidence type="ECO:0000313" key="2">
    <source>
        <dbReference type="EMBL" id="NMI00628.1"/>
    </source>
</evidence>
<gene>
    <name evidence="2" type="ORF">HF526_25455</name>
</gene>
<dbReference type="EMBL" id="JAAXLA010000061">
    <property type="protein sequence ID" value="NMI00628.1"/>
    <property type="molecule type" value="Genomic_DNA"/>
</dbReference>